<keyword evidence="2" id="KW-0813">Transport</keyword>
<evidence type="ECO:0000259" key="6">
    <source>
        <dbReference type="Pfam" id="PF16206"/>
    </source>
</evidence>
<keyword evidence="3" id="KW-0653">Protein transport</keyword>
<evidence type="ECO:0000256" key="4">
    <source>
        <dbReference type="SAM" id="MobiDB-lite"/>
    </source>
</evidence>
<evidence type="ECO:0000313" key="8">
    <source>
        <dbReference type="EMBL" id="GHJ88999.1"/>
    </source>
</evidence>
<feature type="domain" description="Mon2/Sec7/BIG1-like dimerisation and cyclophilin-binding" evidence="7">
    <location>
        <begin position="5"/>
        <end position="170"/>
    </location>
</feature>
<feature type="region of interest" description="Disordered" evidence="4">
    <location>
        <begin position="1723"/>
        <end position="1760"/>
    </location>
</feature>
<dbReference type="Pfam" id="PF16213">
    <property type="entry name" value="DCB"/>
    <property type="match status" value="1"/>
</dbReference>
<sequence>MDRAFLVSELQALAAETKRKFPEVREAAEKALEVLKAGTTAQRDSQRDATVLMEPITLGCRTKNPRVIGLCVGALQRLVGMKGVDSEAVPAILVTLDSVVNQGVDIQLKVLQTILSVLTYCGDVHGDVLGNALLISFKLHEAKPTVVNSTAAATLRQAIMLIFERVVAEDKQHSPTEPPSGTFSPALQDAYDLFSDLCLLTRSQGAGTLGLGNLFGAIGANQNEGGKVRLLKNLSGVGKAFGLELIESLLGGFEGCLKAHPPLVDLLKNGLCPLLVRNLMEKSSSFPLTLRTIRLIFLLLRSFLDHLRDECEVFLTFLIRAIAGDAEVLAGVQVEKVGGSCIWFRALALEVFKALCHDPAFLFGLWQRYDMAPDKSAIFTNLVFTLNRIITEKPHLLGINHTIGGLHVPQGSTDVFGTPHPHTAGQSANSASTNRQSASGYLDMGLSAVATAASVGVNTVNAMIGNEDEGKLDSSCAIKTPCLEQHDKAEPPTIPERYIYLLALEVLEEIAASFAHLPVASTSSPLLEQIPHRDEGVIDLSEEQDGKPDQSPTGNQTAIMEAAWPALLAALTFLMGVNLSDDLFLHLLTTFKALIIASDRIGHTTARNTFLNSLARYAVPAAVVKAMQAYSEGPSAARSGGVLGVDALGLSSIGITSGSYHPPNLSERNLLCLRTLVEIIRTCSPTLNESWHDLLEVLQNANYVLSKKTSSTRRTASSSTPVIPQSPGRGRNSSFQLERAPSSMEGEIDAIQLDIQELFGSSNTFNNDAFRHFTNALCRLSEDMIGVNPSYGPHSVTTTGASSPAREASSAASSPRTGLRELHLQIPSASRRRTSGLHMSQVTRPGEKSFAIAMLDNVAMNNISRLLGGDPELAWNNITNHLLDVAYCSIAPSIIRTQAAEVLNNILVAAANAVSDPDGVIDAKQVERQLFDVLSREIRPKESGPVSLADVDVRLAGLQTLQVVLETCGHALTMVWPSVFEILGSIFTEPISVSDQNSLKSRRNSDLPPLDLTVLSSKSQTQMLRTAFPSVNLICSDFVLSFDAAAMECAINTLQRYGQQRLDVNITLSAIGLIWNVSDTVRSPAVDLPSEARDRLWLKLLDCLLVLGTDNRSEVRTSALQTLFKCLELHGNKLPEGTWSSVLHRILFPLFDRIKQGPEAVSDSSREDIQSIPFTTHDPQSLWADTTALAFNSFATILANFKKQLANMQDFGQTISRLADLSIDFFGRAGDKSCAASLIMFRQLVALVKDSSTANLEEMLWQSVDKMKISLVNNAHLDSATSDSAYSQETLSSLIQVAEDITTAFPIVEASRTDILLNLVKEAVTYSRSPTYPADIDNMTPVQTSAINFIKAGADSGYTSATPSLVCDLAEYITLAFIGAFEYLDTSMPYANSKKQVKKQVTFIALSKGAMPLAASVFAKYQHEASLYETGAFERLMGALALPIKLRYECPPSSKFGEDPPLWQTALICATKVLQDAPKTIATNAKDLSRDQHDALWQQIVEIVRASLLTDSSHLLDMTPAEREREEALDYPFLQVLETSLLPILGYPQMNDTTLQTLAEILHATTQLWARDPETEAAQTLPREALHYWCFDMLFIVTSRHSIVEDPASARRTSEFFLPLLVTRCKMVLIEMLEDLPLRGAMPFERAREEELIYVLQRLLDLEVWEDGLRAVAQGQRNAGSSAIKQALLASPRAHLLHLYPILLDIATYDGPGVLPKIWVATRNGPTGDDRQPTVAKDSKNSHTEAGEAPYEDDDSSDDAVEVDAKAVAKACLKAISKDVGF</sequence>
<feature type="domain" description="Mon2/Sec7/BIG1-like HUS" evidence="5">
    <location>
        <begin position="187"/>
        <end position="377"/>
    </location>
</feature>
<feature type="region of interest" description="Disordered" evidence="4">
    <location>
        <begin position="791"/>
        <end position="819"/>
    </location>
</feature>
<feature type="domain" description="Mon2 C-terminal" evidence="6">
    <location>
        <begin position="1387"/>
        <end position="1660"/>
    </location>
</feature>
<evidence type="ECO:0000256" key="3">
    <source>
        <dbReference type="ARBA" id="ARBA00022927"/>
    </source>
</evidence>
<name>A0A8H3TZF4_9TREE</name>
<evidence type="ECO:0000313" key="9">
    <source>
        <dbReference type="Proteomes" id="UP000620104"/>
    </source>
</evidence>
<dbReference type="PANTHER" id="PTHR10663">
    <property type="entry name" value="GUANYL-NUCLEOTIDE EXCHANGE FACTOR"/>
    <property type="match status" value="1"/>
</dbReference>
<feature type="domain" description="Mon2 C-terminal" evidence="6">
    <location>
        <begin position="1086"/>
        <end position="1252"/>
    </location>
</feature>
<dbReference type="InterPro" id="IPR032691">
    <property type="entry name" value="Mon2/Sec7/BIG1-like_HUS"/>
</dbReference>
<evidence type="ECO:0008006" key="10">
    <source>
        <dbReference type="Google" id="ProtNLM"/>
    </source>
</evidence>
<dbReference type="PANTHER" id="PTHR10663:SF333">
    <property type="entry name" value="PROTEIN MON2 HOMOLOG"/>
    <property type="match status" value="1"/>
</dbReference>
<feature type="region of interest" description="Disordered" evidence="4">
    <location>
        <begin position="709"/>
        <end position="741"/>
    </location>
</feature>
<organism evidence="8 9">
    <name type="scientific">Naganishia liquefaciens</name>
    <dbReference type="NCBI Taxonomy" id="104408"/>
    <lineage>
        <taxon>Eukaryota</taxon>
        <taxon>Fungi</taxon>
        <taxon>Dikarya</taxon>
        <taxon>Basidiomycota</taxon>
        <taxon>Agaricomycotina</taxon>
        <taxon>Tremellomycetes</taxon>
        <taxon>Filobasidiales</taxon>
        <taxon>Filobasidiaceae</taxon>
        <taxon>Naganishia</taxon>
    </lineage>
</organism>
<feature type="compositionally biased region" description="Acidic residues" evidence="4">
    <location>
        <begin position="1750"/>
        <end position="1760"/>
    </location>
</feature>
<keyword evidence="9" id="KW-1185">Reference proteome</keyword>
<dbReference type="OrthoDB" id="294853at2759"/>
<dbReference type="GO" id="GO:0005794">
    <property type="term" value="C:Golgi apparatus"/>
    <property type="evidence" value="ECO:0007669"/>
    <property type="project" value="UniProtKB-ARBA"/>
</dbReference>
<evidence type="ECO:0000256" key="2">
    <source>
        <dbReference type="ARBA" id="ARBA00022448"/>
    </source>
</evidence>
<comment type="similarity">
    <text evidence="1">Belongs to the MON2 family.</text>
</comment>
<dbReference type="GO" id="GO:0015031">
    <property type="term" value="P:protein transport"/>
    <property type="evidence" value="ECO:0007669"/>
    <property type="project" value="UniProtKB-KW"/>
</dbReference>
<proteinExistence type="inferred from homology"/>
<dbReference type="EMBL" id="BLZA01000032">
    <property type="protein sequence ID" value="GHJ88999.1"/>
    <property type="molecule type" value="Genomic_DNA"/>
</dbReference>
<dbReference type="InterPro" id="IPR032817">
    <property type="entry name" value="Mon2_C"/>
</dbReference>
<feature type="compositionally biased region" description="Basic and acidic residues" evidence="4">
    <location>
        <begin position="1728"/>
        <end position="1746"/>
    </location>
</feature>
<evidence type="ECO:0000256" key="1">
    <source>
        <dbReference type="ARBA" id="ARBA00008144"/>
    </source>
</evidence>
<feature type="compositionally biased region" description="Low complexity" evidence="4">
    <location>
        <begin position="709"/>
        <end position="720"/>
    </location>
</feature>
<dbReference type="SUPFAM" id="SSF48371">
    <property type="entry name" value="ARM repeat"/>
    <property type="match status" value="2"/>
</dbReference>
<evidence type="ECO:0000259" key="5">
    <source>
        <dbReference type="Pfam" id="PF12783"/>
    </source>
</evidence>
<dbReference type="Pfam" id="PF16206">
    <property type="entry name" value="Mon2_C"/>
    <property type="match status" value="2"/>
</dbReference>
<dbReference type="InterPro" id="IPR016024">
    <property type="entry name" value="ARM-type_fold"/>
</dbReference>
<dbReference type="Pfam" id="PF12783">
    <property type="entry name" value="Sec7-like_HUS"/>
    <property type="match status" value="1"/>
</dbReference>
<reference evidence="8" key="1">
    <citation type="submission" date="2020-07" db="EMBL/GenBank/DDBJ databases">
        <title>Draft Genome Sequence of a Deep-Sea Yeast, Naganishia (Cryptococcus) liquefaciens strain N6.</title>
        <authorList>
            <person name="Han Y.W."/>
            <person name="Kajitani R."/>
            <person name="Morimoto H."/>
            <person name="Parhat M."/>
            <person name="Tsubouchi H."/>
            <person name="Bakenova O."/>
            <person name="Ogata M."/>
            <person name="Argunhan B."/>
            <person name="Aoki R."/>
            <person name="Kajiwara S."/>
            <person name="Itoh T."/>
            <person name="Iwasaki H."/>
        </authorList>
    </citation>
    <scope>NUCLEOTIDE SEQUENCE</scope>
    <source>
        <strain evidence="8">N6</strain>
    </source>
</reference>
<comment type="caution">
    <text evidence="8">The sequence shown here is derived from an EMBL/GenBank/DDBJ whole genome shotgun (WGS) entry which is preliminary data.</text>
</comment>
<protein>
    <recommendedName>
        <fullName evidence="10">Protein MON2 homolog</fullName>
    </recommendedName>
</protein>
<accession>A0A8H3TZF4</accession>
<dbReference type="InterPro" id="IPR032629">
    <property type="entry name" value="DCB_dom"/>
</dbReference>
<dbReference type="Proteomes" id="UP000620104">
    <property type="component" value="Unassembled WGS sequence"/>
</dbReference>
<evidence type="ECO:0000259" key="7">
    <source>
        <dbReference type="Pfam" id="PF16213"/>
    </source>
</evidence>
<gene>
    <name evidence="8" type="ORF">NliqN6_5401</name>
</gene>
<feature type="compositionally biased region" description="Low complexity" evidence="4">
    <location>
        <begin position="801"/>
        <end position="816"/>
    </location>
</feature>